<dbReference type="GeneID" id="16194105"/>
<evidence type="ECO:0000313" key="2">
    <source>
        <dbReference type="Proteomes" id="UP000202786"/>
    </source>
</evidence>
<organism evidence="1 2">
    <name type="scientific">Halogranum tailed virus 1</name>
    <dbReference type="NCBI Taxonomy" id="1273749"/>
    <lineage>
        <taxon>Viruses</taxon>
        <taxon>Duplodnaviria</taxon>
        <taxon>Heunggongvirae</taxon>
        <taxon>Uroviricota</taxon>
        <taxon>Caudoviricetes</taxon>
        <taxon>Thumleimavirales</taxon>
        <taxon>Halomagnusviridae</taxon>
        <taxon>Hagravirus</taxon>
        <taxon>Hagravirus capitaneum</taxon>
        <taxon>Hagravirus HGTV1</taxon>
    </lineage>
</organism>
<gene>
    <name evidence="1" type="primary">52</name>
    <name evidence="1" type="ORF">HGTV1_52</name>
</gene>
<protein>
    <submittedName>
        <fullName evidence="1">Uncharacterized protein</fullName>
    </submittedName>
</protein>
<proteinExistence type="predicted"/>
<dbReference type="EMBL" id="KC292026">
    <property type="protein sequence ID" value="AGM11382.1"/>
    <property type="molecule type" value="Genomic_DNA"/>
</dbReference>
<sequence length="149" mass="17254">MSGFNFNDGSKKMIMVCGATTYDDPFGWQEDVSDEYPDYDFINPYQIGDDVDDPYDNPDEIMEPVVDKMKDVDGLLVSWQDDAFLVGAVVYMYEAFKRDIPIVIWYQGKRDKMQIPLSWMMHSYHSDRDTAIRVLLARLGDKSVLVDEI</sequence>
<accession>R4TL44</accession>
<dbReference type="KEGG" id="vg:16194105"/>
<name>R4TL44_9CAUD</name>
<evidence type="ECO:0000313" key="1">
    <source>
        <dbReference type="EMBL" id="AGM11382.1"/>
    </source>
</evidence>
<keyword evidence="2" id="KW-1185">Reference proteome</keyword>
<dbReference type="Proteomes" id="UP000202786">
    <property type="component" value="Segment"/>
</dbReference>
<dbReference type="RefSeq" id="YP_008059260.1">
    <property type="nucleotide sequence ID" value="NC_021328.1"/>
</dbReference>
<reference evidence="1 2" key="1">
    <citation type="submission" date="2012-12" db="EMBL/GenBank/DDBJ databases">
        <authorList>
            <person name="Sencilo A."/>
            <person name="Jacobs-Sera D."/>
            <person name="Russell D.A."/>
            <person name="Ko C."/>
            <person name="Atanasova N."/>
            <person name="Osterlund E."/>
            <person name="Oksanen H.M."/>
            <person name="Bamford D.H."/>
            <person name="Hatfull G.F."/>
            <person name="Roine E."/>
            <person name="Hendrix R.W."/>
        </authorList>
    </citation>
    <scope>NUCLEOTIDE SEQUENCE [LARGE SCALE GENOMIC DNA]</scope>
</reference>